<feature type="region of interest" description="Disordered" evidence="3">
    <location>
        <begin position="538"/>
        <end position="565"/>
    </location>
</feature>
<evidence type="ECO:0000256" key="1">
    <source>
        <dbReference type="ARBA" id="ARBA00005298"/>
    </source>
</evidence>
<dbReference type="GO" id="GO:0001664">
    <property type="term" value="F:G protein-coupled receptor binding"/>
    <property type="evidence" value="ECO:0007669"/>
    <property type="project" value="TreeGrafter"/>
</dbReference>
<dbReference type="Gene3D" id="2.60.40.640">
    <property type="match status" value="1"/>
</dbReference>
<dbReference type="InterPro" id="IPR011022">
    <property type="entry name" value="Arrestin_C-like"/>
</dbReference>
<dbReference type="EMBL" id="JRES01000653">
    <property type="protein sequence ID" value="KNC29588.1"/>
    <property type="molecule type" value="Genomic_DNA"/>
</dbReference>
<evidence type="ECO:0000259" key="4">
    <source>
        <dbReference type="SMART" id="SM01017"/>
    </source>
</evidence>
<keyword evidence="2" id="KW-0716">Sensory transduction</keyword>
<dbReference type="Pfam" id="PF00339">
    <property type="entry name" value="Arrestin_N"/>
    <property type="match status" value="1"/>
</dbReference>
<gene>
    <name evidence="5" type="ORF">FF38_11000</name>
</gene>
<dbReference type="PANTHER" id="PTHR11792">
    <property type="entry name" value="ARRESTIN"/>
    <property type="match status" value="1"/>
</dbReference>
<sequence>MICFYYIFIFSYGREDEEVMGLRFCNEAIMSLHQIWPRKEEPAKESLSPLQEALLKRLGEGAHPFTLTLTSQAPPSVQLVPAKRYYGAPIGTSYDVRCFIADKTDEKFHRRASVKMGVRVIYRTDVFHHGLNGPENFAALINNPVSSPPITLACTNTNTTTTPPICTHTTDSKVASPQTNEQNEAPNTETATGGSDASRPAGKSVRKSERGDSFPKLRLSPKSFRFSGRFGRSKSEVDKCSSEAFYNYSKSFQEYDNVCPIACAGPQGAVDKPFLLQDGRVGLKASLDKAWYTHGEDVCVSINIRNDSKKTVRKIRVCAIQHVDVCMFNNGKFKNVVADSDNISPPPIDHHVAPGATLNTTVILKPQRGPTKNWIALEDTLQRSTEPDEINASIAASAVRTPHYLMQINPSPSFCTSPPVFIPATQAGAAGTTANSTHDERNVFAIYVSYYVKVKLTLSGMGGELSLKLPFMLVHIDEEQRQLHEMQKLNLDAVPANKKNGHKTKSPLNKVESSHEFAVFNNLDRIESMDEGNIGNKTKIKTEQLNEEDLLPSTSTGNGRRRPFKRSETLAKELEPDAEEHKEKENKTEQLVQVVAQVHNNNQLNPTTLESKPNSDVPKHTKAAKKNSKNLPEDDIQQIPERIETKSGDAVLTKGATVNAASNGV</sequence>
<feature type="region of interest" description="Disordered" evidence="3">
    <location>
        <begin position="600"/>
        <end position="648"/>
    </location>
</feature>
<dbReference type="Pfam" id="PF02752">
    <property type="entry name" value="Arrestin_C"/>
    <property type="match status" value="1"/>
</dbReference>
<proteinExistence type="inferred from homology"/>
<comment type="caution">
    <text evidence="5">The sequence shown here is derived from an EMBL/GenBank/DDBJ whole genome shotgun (WGS) entry which is preliminary data.</text>
</comment>
<dbReference type="OMA" id="HTAPANF"/>
<feature type="region of interest" description="Disordered" evidence="3">
    <location>
        <begin position="159"/>
        <end position="216"/>
    </location>
</feature>
<feature type="compositionally biased region" description="Low complexity" evidence="3">
    <location>
        <begin position="159"/>
        <end position="169"/>
    </location>
</feature>
<protein>
    <submittedName>
        <fullName evidence="5">Phosrestin-2</fullName>
    </submittedName>
</protein>
<dbReference type="OrthoDB" id="6500995at2759"/>
<dbReference type="PANTHER" id="PTHR11792:SF18">
    <property type="entry name" value="FI20035P1"/>
    <property type="match status" value="1"/>
</dbReference>
<feature type="compositionally biased region" description="Basic and acidic residues" evidence="3">
    <location>
        <begin position="206"/>
        <end position="215"/>
    </location>
</feature>
<reference evidence="5 6" key="1">
    <citation type="journal article" date="2015" name="Nat. Commun.">
        <title>Lucilia cuprina genome unlocks parasitic fly biology to underpin future interventions.</title>
        <authorList>
            <person name="Anstead C.A."/>
            <person name="Korhonen P.K."/>
            <person name="Young N.D."/>
            <person name="Hall R.S."/>
            <person name="Jex A.R."/>
            <person name="Murali S.C."/>
            <person name="Hughes D.S."/>
            <person name="Lee S.F."/>
            <person name="Perry T."/>
            <person name="Stroehlein A.J."/>
            <person name="Ansell B.R."/>
            <person name="Breugelmans B."/>
            <person name="Hofmann A."/>
            <person name="Qu J."/>
            <person name="Dugan S."/>
            <person name="Lee S.L."/>
            <person name="Chao H."/>
            <person name="Dinh H."/>
            <person name="Han Y."/>
            <person name="Doddapaneni H.V."/>
            <person name="Worley K.C."/>
            <person name="Muzny D.M."/>
            <person name="Ioannidis P."/>
            <person name="Waterhouse R.M."/>
            <person name="Zdobnov E.M."/>
            <person name="James P.J."/>
            <person name="Bagnall N.H."/>
            <person name="Kotze A.C."/>
            <person name="Gibbs R.A."/>
            <person name="Richards S."/>
            <person name="Batterham P."/>
            <person name="Gasser R.B."/>
        </authorList>
    </citation>
    <scope>NUCLEOTIDE SEQUENCE [LARGE SCALE GENOMIC DNA]</scope>
    <source>
        <strain evidence="5 6">LS</strain>
        <tissue evidence="5">Full body</tissue>
    </source>
</reference>
<evidence type="ECO:0000313" key="6">
    <source>
        <dbReference type="Proteomes" id="UP000037069"/>
    </source>
</evidence>
<keyword evidence="6" id="KW-1185">Reference proteome</keyword>
<evidence type="ECO:0000256" key="2">
    <source>
        <dbReference type="ARBA" id="ARBA00022606"/>
    </source>
</evidence>
<dbReference type="AlphaFoldDB" id="A0A0L0CAZ0"/>
<dbReference type="PRINTS" id="PR00309">
    <property type="entry name" value="ARRESTIN"/>
</dbReference>
<dbReference type="Gene3D" id="2.60.40.840">
    <property type="match status" value="1"/>
</dbReference>
<feature type="compositionally biased region" description="Polar residues" evidence="3">
    <location>
        <begin position="172"/>
        <end position="195"/>
    </location>
</feature>
<evidence type="ECO:0000313" key="5">
    <source>
        <dbReference type="EMBL" id="KNC29588.1"/>
    </source>
</evidence>
<dbReference type="InterPro" id="IPR014753">
    <property type="entry name" value="Arrestin_N"/>
</dbReference>
<dbReference type="InterPro" id="IPR000698">
    <property type="entry name" value="Arrestin"/>
</dbReference>
<dbReference type="InterPro" id="IPR011021">
    <property type="entry name" value="Arrestin-like_N"/>
</dbReference>
<dbReference type="STRING" id="7375.A0A0L0CAZ0"/>
<accession>A0A0L0CAZ0</accession>
<dbReference type="Proteomes" id="UP000037069">
    <property type="component" value="Unassembled WGS sequence"/>
</dbReference>
<dbReference type="SUPFAM" id="SSF81296">
    <property type="entry name" value="E set domains"/>
    <property type="match status" value="2"/>
</dbReference>
<organism evidence="5 6">
    <name type="scientific">Lucilia cuprina</name>
    <name type="common">Green bottle fly</name>
    <name type="synonym">Australian sheep blowfly</name>
    <dbReference type="NCBI Taxonomy" id="7375"/>
    <lineage>
        <taxon>Eukaryota</taxon>
        <taxon>Metazoa</taxon>
        <taxon>Ecdysozoa</taxon>
        <taxon>Arthropoda</taxon>
        <taxon>Hexapoda</taxon>
        <taxon>Insecta</taxon>
        <taxon>Pterygota</taxon>
        <taxon>Neoptera</taxon>
        <taxon>Endopterygota</taxon>
        <taxon>Diptera</taxon>
        <taxon>Brachycera</taxon>
        <taxon>Muscomorpha</taxon>
        <taxon>Oestroidea</taxon>
        <taxon>Calliphoridae</taxon>
        <taxon>Luciliinae</taxon>
        <taxon>Lucilia</taxon>
    </lineage>
</organism>
<evidence type="ECO:0000256" key="3">
    <source>
        <dbReference type="SAM" id="MobiDB-lite"/>
    </source>
</evidence>
<dbReference type="GO" id="GO:0007165">
    <property type="term" value="P:signal transduction"/>
    <property type="evidence" value="ECO:0007669"/>
    <property type="project" value="InterPro"/>
</dbReference>
<dbReference type="GO" id="GO:0002031">
    <property type="term" value="P:G protein-coupled receptor internalization"/>
    <property type="evidence" value="ECO:0007669"/>
    <property type="project" value="TreeGrafter"/>
</dbReference>
<dbReference type="GO" id="GO:0005737">
    <property type="term" value="C:cytoplasm"/>
    <property type="evidence" value="ECO:0007669"/>
    <property type="project" value="TreeGrafter"/>
</dbReference>
<dbReference type="SMART" id="SM01017">
    <property type="entry name" value="Arrestin_C"/>
    <property type="match status" value="1"/>
</dbReference>
<feature type="domain" description="Arrestin C-terminal-like" evidence="4">
    <location>
        <begin position="277"/>
        <end position="478"/>
    </location>
</feature>
<dbReference type="InterPro" id="IPR014752">
    <property type="entry name" value="Arrestin-like_C"/>
</dbReference>
<name>A0A0L0CAZ0_LUCCU</name>
<comment type="similarity">
    <text evidence="1">Belongs to the arrestin family.</text>
</comment>
<dbReference type="InterPro" id="IPR014756">
    <property type="entry name" value="Ig_E-set"/>
</dbReference>